<organism evidence="3 4">
    <name type="scientific">Actomonas aquatica</name>
    <dbReference type="NCBI Taxonomy" id="2866162"/>
    <lineage>
        <taxon>Bacteria</taxon>
        <taxon>Pseudomonadati</taxon>
        <taxon>Verrucomicrobiota</taxon>
        <taxon>Opitutia</taxon>
        <taxon>Opitutales</taxon>
        <taxon>Opitutaceae</taxon>
        <taxon>Actomonas</taxon>
    </lineage>
</organism>
<dbReference type="InterPro" id="IPR001466">
    <property type="entry name" value="Beta-lactam-related"/>
</dbReference>
<proteinExistence type="predicted"/>
<dbReference type="RefSeq" id="WP_221029810.1">
    <property type="nucleotide sequence ID" value="NZ_CP139781.1"/>
</dbReference>
<feature type="domain" description="Beta-lactamase-related" evidence="2">
    <location>
        <begin position="42"/>
        <end position="404"/>
    </location>
</feature>
<dbReference type="Gene3D" id="3.40.710.10">
    <property type="entry name" value="DD-peptidase/beta-lactamase superfamily"/>
    <property type="match status" value="1"/>
</dbReference>
<dbReference type="Pfam" id="PF00144">
    <property type="entry name" value="Beta-lactamase"/>
    <property type="match status" value="1"/>
</dbReference>
<feature type="signal peptide" evidence="1">
    <location>
        <begin position="1"/>
        <end position="21"/>
    </location>
</feature>
<keyword evidence="4" id="KW-1185">Reference proteome</keyword>
<name>A0ABZ1CCV4_9BACT</name>
<reference evidence="3 4" key="1">
    <citation type="submission" date="2023-12" db="EMBL/GenBank/DDBJ databases">
        <title>Description of an unclassified Opitutus bacterium of Verrucomicrobiota.</title>
        <authorList>
            <person name="Zhang D.-F."/>
        </authorList>
    </citation>
    <scope>NUCLEOTIDE SEQUENCE [LARGE SCALE GENOMIC DNA]</scope>
    <source>
        <strain evidence="3 4">WL0086</strain>
    </source>
</reference>
<dbReference type="PANTHER" id="PTHR43283:SF3">
    <property type="entry name" value="BETA-LACTAMASE FAMILY PROTEIN (AFU_ORTHOLOGUE AFUA_5G07500)"/>
    <property type="match status" value="1"/>
</dbReference>
<feature type="chain" id="PRO_5047353108" evidence="1">
    <location>
        <begin position="22"/>
        <end position="425"/>
    </location>
</feature>
<keyword evidence="3" id="KW-0378">Hydrolase</keyword>
<evidence type="ECO:0000256" key="1">
    <source>
        <dbReference type="SAM" id="SignalP"/>
    </source>
</evidence>
<evidence type="ECO:0000313" key="4">
    <source>
        <dbReference type="Proteomes" id="UP000738431"/>
    </source>
</evidence>
<accession>A0ABZ1CCV4</accession>
<dbReference type="InterPro" id="IPR012338">
    <property type="entry name" value="Beta-lactam/transpept-like"/>
</dbReference>
<keyword evidence="1" id="KW-0732">Signal</keyword>
<dbReference type="InterPro" id="IPR050789">
    <property type="entry name" value="Diverse_Enzym_Activities"/>
</dbReference>
<dbReference type="GO" id="GO:0016787">
    <property type="term" value="F:hydrolase activity"/>
    <property type="evidence" value="ECO:0007669"/>
    <property type="project" value="UniProtKB-KW"/>
</dbReference>
<dbReference type="PANTHER" id="PTHR43283">
    <property type="entry name" value="BETA-LACTAMASE-RELATED"/>
    <property type="match status" value="1"/>
</dbReference>
<sequence length="425" mass="46111">MTRLRLLVFAAATLLATPLFAQDLGPADPASLGFSAERLARLDAVFEDYVADGQLPGAVVLVARHGKIAHLAAYGKSDVEAARPMETDAIFRIASQTKAIVSTGIMLLQEEGKLLVDDDLSKYLPEFAETTVAEKRESDGRVVIVPAKRRITLRDLLTHTSGYGYGWGLASDQWEAAGITGWYFADRNEPIRETVRRMAALPADAHPGEKFVYGYNTDILGAVIEVASGLPLDVFLTQRILEPLGMHDTHFYLPAAKRDRLAAVYSKRGDGALERAPAAGTMESQGHYVTGPRQSFSGGAGLLSTARDYATFLQMLANGGTFKGERILSRKSVELMHVNHLRPGVGFPWGEGLGFGLGFRIVEDLGGSGLPASLGNYGWGGAYHSTYWIDPVEDLVLVYFTQVIPADNLDDHQKLQALVYSALVD</sequence>
<dbReference type="SUPFAM" id="SSF56601">
    <property type="entry name" value="beta-lactamase/transpeptidase-like"/>
    <property type="match status" value="1"/>
</dbReference>
<evidence type="ECO:0000313" key="3">
    <source>
        <dbReference type="EMBL" id="WRQ89502.1"/>
    </source>
</evidence>
<dbReference type="Proteomes" id="UP000738431">
    <property type="component" value="Chromosome"/>
</dbReference>
<dbReference type="EMBL" id="CP139781">
    <property type="protein sequence ID" value="WRQ89502.1"/>
    <property type="molecule type" value="Genomic_DNA"/>
</dbReference>
<protein>
    <submittedName>
        <fullName evidence="3">Serine hydrolase domain-containing protein</fullName>
        <ecNumber evidence="3">3.1.1.103</ecNumber>
    </submittedName>
</protein>
<evidence type="ECO:0000259" key="2">
    <source>
        <dbReference type="Pfam" id="PF00144"/>
    </source>
</evidence>
<gene>
    <name evidence="3" type="ORF">K1X11_008775</name>
</gene>
<dbReference type="EC" id="3.1.1.103" evidence="3"/>